<protein>
    <submittedName>
        <fullName evidence="1">Uncharacterized protein</fullName>
    </submittedName>
</protein>
<sequence>MPRSHARRHRFVSATNLIVRVLPPTLLFLSPLFLLFFFFGFWSEREREKGRTRDSQNKSQNSHSEETNSHNNTLFRSHPLILTTVARKWIHVTALRLNGLLMSFL</sequence>
<reference evidence="1 2" key="1">
    <citation type="journal article" date="2022" name="Plant J.">
        <title>Chromosome-level genome of Camellia lanceoleosa provides a valuable resource for understanding genome evolution and self-incompatibility.</title>
        <authorList>
            <person name="Gong W."/>
            <person name="Xiao S."/>
            <person name="Wang L."/>
            <person name="Liao Z."/>
            <person name="Chang Y."/>
            <person name="Mo W."/>
            <person name="Hu G."/>
            <person name="Li W."/>
            <person name="Zhao G."/>
            <person name="Zhu H."/>
            <person name="Hu X."/>
            <person name="Ji K."/>
            <person name="Xiang X."/>
            <person name="Song Q."/>
            <person name="Yuan D."/>
            <person name="Jin S."/>
            <person name="Zhang L."/>
        </authorList>
    </citation>
    <scope>NUCLEOTIDE SEQUENCE [LARGE SCALE GENOMIC DNA]</scope>
    <source>
        <strain evidence="1">SQ_2022a</strain>
    </source>
</reference>
<proteinExistence type="predicted"/>
<evidence type="ECO:0000313" key="1">
    <source>
        <dbReference type="EMBL" id="KAI7983102.1"/>
    </source>
</evidence>
<organism evidence="1 2">
    <name type="scientific">Camellia lanceoleosa</name>
    <dbReference type="NCBI Taxonomy" id="1840588"/>
    <lineage>
        <taxon>Eukaryota</taxon>
        <taxon>Viridiplantae</taxon>
        <taxon>Streptophyta</taxon>
        <taxon>Embryophyta</taxon>
        <taxon>Tracheophyta</taxon>
        <taxon>Spermatophyta</taxon>
        <taxon>Magnoliopsida</taxon>
        <taxon>eudicotyledons</taxon>
        <taxon>Gunneridae</taxon>
        <taxon>Pentapetalae</taxon>
        <taxon>asterids</taxon>
        <taxon>Ericales</taxon>
        <taxon>Theaceae</taxon>
        <taxon>Camellia</taxon>
    </lineage>
</organism>
<dbReference type="EMBL" id="CM045768">
    <property type="protein sequence ID" value="KAI7983102.1"/>
    <property type="molecule type" value="Genomic_DNA"/>
</dbReference>
<name>A0ACC0F4V5_9ERIC</name>
<evidence type="ECO:0000313" key="2">
    <source>
        <dbReference type="Proteomes" id="UP001060215"/>
    </source>
</evidence>
<keyword evidence="2" id="KW-1185">Reference proteome</keyword>
<dbReference type="Proteomes" id="UP001060215">
    <property type="component" value="Chromosome 11"/>
</dbReference>
<comment type="caution">
    <text evidence="1">The sequence shown here is derived from an EMBL/GenBank/DDBJ whole genome shotgun (WGS) entry which is preliminary data.</text>
</comment>
<gene>
    <name evidence="1" type="ORF">LOK49_LG15G00156</name>
</gene>
<accession>A0ACC0F4V5</accession>